<keyword evidence="3" id="KW-1185">Reference proteome</keyword>
<dbReference type="OrthoDB" id="5397656at2"/>
<dbReference type="HOGENOM" id="CLU_2879463_0_0_7"/>
<organism evidence="2 3">
    <name type="scientific">Trichlorobacter lovleyi (strain ATCC BAA-1151 / DSM 17278 / SZ)</name>
    <name type="common">Geobacter lovleyi</name>
    <dbReference type="NCBI Taxonomy" id="398767"/>
    <lineage>
        <taxon>Bacteria</taxon>
        <taxon>Pseudomonadati</taxon>
        <taxon>Thermodesulfobacteriota</taxon>
        <taxon>Desulfuromonadia</taxon>
        <taxon>Geobacterales</taxon>
        <taxon>Geobacteraceae</taxon>
        <taxon>Trichlorobacter</taxon>
    </lineage>
</organism>
<name>B3E3S7_TRIL1</name>
<proteinExistence type="predicted"/>
<dbReference type="Proteomes" id="UP000002420">
    <property type="component" value="Chromosome"/>
</dbReference>
<protein>
    <recommendedName>
        <fullName evidence="1">GATA-type domain-containing protein</fullName>
    </recommendedName>
</protein>
<dbReference type="EMBL" id="CP001089">
    <property type="protein sequence ID" value="ACD94341.1"/>
    <property type="molecule type" value="Genomic_DNA"/>
</dbReference>
<dbReference type="AlphaFoldDB" id="B3E3S7"/>
<dbReference type="GO" id="GO:0043565">
    <property type="term" value="F:sequence-specific DNA binding"/>
    <property type="evidence" value="ECO:0007669"/>
    <property type="project" value="InterPro"/>
</dbReference>
<reference evidence="2 3" key="1">
    <citation type="submission" date="2008-05" db="EMBL/GenBank/DDBJ databases">
        <title>Complete sequence of chromosome of Geobacter lovleyi SZ.</title>
        <authorList>
            <consortium name="US DOE Joint Genome Institute"/>
            <person name="Lucas S."/>
            <person name="Copeland A."/>
            <person name="Lapidus A."/>
            <person name="Glavina del Rio T."/>
            <person name="Dalin E."/>
            <person name="Tice H."/>
            <person name="Bruce D."/>
            <person name="Goodwin L."/>
            <person name="Pitluck S."/>
            <person name="Chertkov O."/>
            <person name="Meincke L."/>
            <person name="Brettin T."/>
            <person name="Detter J.C."/>
            <person name="Han C."/>
            <person name="Tapia R."/>
            <person name="Kuske C.R."/>
            <person name="Schmutz J."/>
            <person name="Larimer F."/>
            <person name="Land M."/>
            <person name="Hauser L."/>
            <person name="Kyrpides N."/>
            <person name="Mikhailova N."/>
            <person name="Sung Y."/>
            <person name="Fletcher K.E."/>
            <person name="Ritalahti K.M."/>
            <person name="Loeffler F.E."/>
            <person name="Richardson P."/>
        </authorList>
    </citation>
    <scope>NUCLEOTIDE SEQUENCE [LARGE SCALE GENOMIC DNA]</scope>
    <source>
        <strain evidence="3">ATCC BAA-1151 / DSM 17278 / SZ</strain>
    </source>
</reference>
<gene>
    <name evidence="2" type="ordered locus">Glov_0615</name>
</gene>
<evidence type="ECO:0000259" key="1">
    <source>
        <dbReference type="PROSITE" id="PS50114"/>
    </source>
</evidence>
<feature type="domain" description="GATA-type" evidence="1">
    <location>
        <begin position="14"/>
        <end position="38"/>
    </location>
</feature>
<evidence type="ECO:0000313" key="3">
    <source>
        <dbReference type="Proteomes" id="UP000002420"/>
    </source>
</evidence>
<accession>B3E3S7</accession>
<dbReference type="STRING" id="398767.Glov_0615"/>
<sequence length="63" mass="7053">MRTRTHDDYYAWTCDWCDSENRTLWVRVAHGDVACGACHRTTSFPTSSVALTAGQQPMLSGQC</sequence>
<evidence type="ECO:0000313" key="2">
    <source>
        <dbReference type="EMBL" id="ACD94341.1"/>
    </source>
</evidence>
<dbReference type="KEGG" id="glo:Glov_0615"/>
<dbReference type="InterPro" id="IPR000679">
    <property type="entry name" value="Znf_GATA"/>
</dbReference>
<dbReference type="RefSeq" id="WP_012468697.1">
    <property type="nucleotide sequence ID" value="NC_010814.1"/>
</dbReference>
<dbReference type="PROSITE" id="PS50114">
    <property type="entry name" value="GATA_ZN_FINGER_2"/>
    <property type="match status" value="1"/>
</dbReference>
<dbReference type="GO" id="GO:0006355">
    <property type="term" value="P:regulation of DNA-templated transcription"/>
    <property type="evidence" value="ECO:0007669"/>
    <property type="project" value="InterPro"/>
</dbReference>